<dbReference type="InterPro" id="IPR008927">
    <property type="entry name" value="6-PGluconate_DH-like_C_sf"/>
</dbReference>
<dbReference type="Pfam" id="PF08546">
    <property type="entry name" value="ApbA_C"/>
    <property type="match status" value="1"/>
</dbReference>
<dbReference type="FunFam" id="1.10.1040.10:FF:000017">
    <property type="entry name" value="2-dehydropantoate 2-reductase"/>
    <property type="match status" value="1"/>
</dbReference>
<evidence type="ECO:0000256" key="3">
    <source>
        <dbReference type="ARBA" id="ARBA00013014"/>
    </source>
</evidence>
<dbReference type="GO" id="GO:0050661">
    <property type="term" value="F:NADP binding"/>
    <property type="evidence" value="ECO:0007669"/>
    <property type="project" value="TreeGrafter"/>
</dbReference>
<dbReference type="InterPro" id="IPR036291">
    <property type="entry name" value="NAD(P)-bd_dom_sf"/>
</dbReference>
<dbReference type="AlphaFoldDB" id="A0A367X2T8"/>
<reference evidence="13 14" key="1">
    <citation type="submission" date="2014-07" db="EMBL/GenBank/DDBJ databases">
        <title>Draft genome sequence of Thalassospira profundimaris S25-3-2.</title>
        <authorList>
            <person name="Lai Q."/>
            <person name="Shao Z."/>
        </authorList>
    </citation>
    <scope>NUCLEOTIDE SEQUENCE [LARGE SCALE GENOMIC DNA]</scope>
    <source>
        <strain evidence="13 14">S25-3-2</strain>
    </source>
</reference>
<evidence type="ECO:0000313" key="13">
    <source>
        <dbReference type="EMBL" id="RCK47012.1"/>
    </source>
</evidence>
<keyword evidence="7 10" id="KW-0560">Oxidoreductase</keyword>
<keyword evidence="5 10" id="KW-0566">Pantothenate biosynthesis</keyword>
<evidence type="ECO:0000256" key="6">
    <source>
        <dbReference type="ARBA" id="ARBA00022857"/>
    </source>
</evidence>
<dbReference type="SUPFAM" id="SSF48179">
    <property type="entry name" value="6-phosphogluconate dehydrogenase C-terminal domain-like"/>
    <property type="match status" value="1"/>
</dbReference>
<comment type="similarity">
    <text evidence="2 10">Belongs to the ketopantoate reductase family.</text>
</comment>
<dbReference type="SUPFAM" id="SSF51735">
    <property type="entry name" value="NAD(P)-binding Rossmann-fold domains"/>
    <property type="match status" value="1"/>
</dbReference>
<evidence type="ECO:0000256" key="10">
    <source>
        <dbReference type="RuleBase" id="RU362068"/>
    </source>
</evidence>
<dbReference type="Gene3D" id="3.40.50.720">
    <property type="entry name" value="NAD(P)-binding Rossmann-like Domain"/>
    <property type="match status" value="1"/>
</dbReference>
<dbReference type="GO" id="GO:0005737">
    <property type="term" value="C:cytoplasm"/>
    <property type="evidence" value="ECO:0007669"/>
    <property type="project" value="TreeGrafter"/>
</dbReference>
<dbReference type="InterPro" id="IPR013328">
    <property type="entry name" value="6PGD_dom2"/>
</dbReference>
<dbReference type="InterPro" id="IPR050838">
    <property type="entry name" value="Ketopantoate_reductase"/>
</dbReference>
<dbReference type="EMBL" id="JPWH01000013">
    <property type="protein sequence ID" value="RCK47012.1"/>
    <property type="molecule type" value="Genomic_DNA"/>
</dbReference>
<name>A0A367X2T8_9PROT</name>
<dbReference type="UniPathway" id="UPA00028">
    <property type="reaction ID" value="UER00004"/>
</dbReference>
<sequence>MKIAVMGAGAVGCYYGAKLAQRGHDVVLIGRPNHVQAINKNGLVFESGGIVETVRLAASIDPAAVTGADIVLFCVKSTDTESAGAAIAPHLAEDAIVLSLQNGVDNAERLSALIGRVVLPAVVYVAVGMAGDGHVAHFGRGELVIGPGAQSDRIADSFGPAGIPVEISGNAPGALWAKMILNCAYNALSAVSRLPYGELAKGEGVMTVIENVVAECLAVANGIGVSVPGDIQAAVAGIIKTMPAQYSSTAQDLMRGKPSEIDYLNGYIVRQGGALGVPTPANQVLYTMVKLLEMRAEQQTGT</sequence>
<dbReference type="PANTHER" id="PTHR43765">
    <property type="entry name" value="2-DEHYDROPANTOATE 2-REDUCTASE-RELATED"/>
    <property type="match status" value="1"/>
</dbReference>
<evidence type="ECO:0000259" key="12">
    <source>
        <dbReference type="Pfam" id="PF08546"/>
    </source>
</evidence>
<comment type="pathway">
    <text evidence="1 10">Cofactor biosynthesis; (R)-pantothenate biosynthesis; (R)-pantoate from 3-methyl-2-oxobutanoate: step 2/2.</text>
</comment>
<protein>
    <recommendedName>
        <fullName evidence="4 10">2-dehydropantoate 2-reductase</fullName>
        <ecNumber evidence="3 10">1.1.1.169</ecNumber>
    </recommendedName>
    <alternativeName>
        <fullName evidence="8 10">Ketopantoate reductase</fullName>
    </alternativeName>
</protein>
<dbReference type="GO" id="GO:0015940">
    <property type="term" value="P:pantothenate biosynthetic process"/>
    <property type="evidence" value="ECO:0007669"/>
    <property type="project" value="UniProtKB-UniPathway"/>
</dbReference>
<evidence type="ECO:0000256" key="7">
    <source>
        <dbReference type="ARBA" id="ARBA00023002"/>
    </source>
</evidence>
<comment type="function">
    <text evidence="10">Catalyzes the NADPH-dependent reduction of ketopantoate into pantoic acid.</text>
</comment>
<dbReference type="EC" id="1.1.1.169" evidence="3 10"/>
<dbReference type="GO" id="GO:0008677">
    <property type="term" value="F:2-dehydropantoate 2-reductase activity"/>
    <property type="evidence" value="ECO:0007669"/>
    <property type="project" value="UniProtKB-EC"/>
</dbReference>
<dbReference type="Proteomes" id="UP000252517">
    <property type="component" value="Unassembled WGS sequence"/>
</dbReference>
<dbReference type="Pfam" id="PF02558">
    <property type="entry name" value="ApbA"/>
    <property type="match status" value="1"/>
</dbReference>
<evidence type="ECO:0000256" key="5">
    <source>
        <dbReference type="ARBA" id="ARBA00022655"/>
    </source>
</evidence>
<evidence type="ECO:0000256" key="8">
    <source>
        <dbReference type="ARBA" id="ARBA00032024"/>
    </source>
</evidence>
<dbReference type="NCBIfam" id="TIGR00745">
    <property type="entry name" value="apbA_panE"/>
    <property type="match status" value="1"/>
</dbReference>
<dbReference type="InterPro" id="IPR013752">
    <property type="entry name" value="KPA_reductase"/>
</dbReference>
<dbReference type="Gene3D" id="1.10.1040.10">
    <property type="entry name" value="N-(1-d-carboxylethyl)-l-norvaline Dehydrogenase, domain 2"/>
    <property type="match status" value="1"/>
</dbReference>
<accession>A0A367X2T8</accession>
<gene>
    <name evidence="13" type="ORF">TH25_15945</name>
</gene>
<dbReference type="OrthoDB" id="247668at2"/>
<feature type="domain" description="Ketopantoate reductase N-terminal" evidence="11">
    <location>
        <begin position="3"/>
        <end position="148"/>
    </location>
</feature>
<comment type="caution">
    <text evidence="13">The sequence shown here is derived from an EMBL/GenBank/DDBJ whole genome shotgun (WGS) entry which is preliminary data.</text>
</comment>
<dbReference type="RefSeq" id="WP_114089246.1">
    <property type="nucleotide sequence ID" value="NZ_JPWH01000013.1"/>
</dbReference>
<evidence type="ECO:0000259" key="11">
    <source>
        <dbReference type="Pfam" id="PF02558"/>
    </source>
</evidence>
<proteinExistence type="inferred from homology"/>
<dbReference type="PANTHER" id="PTHR43765:SF2">
    <property type="entry name" value="2-DEHYDROPANTOATE 2-REDUCTASE"/>
    <property type="match status" value="1"/>
</dbReference>
<organism evidence="13 14">
    <name type="scientific">Thalassospira profundimaris</name>
    <dbReference type="NCBI Taxonomy" id="502049"/>
    <lineage>
        <taxon>Bacteria</taxon>
        <taxon>Pseudomonadati</taxon>
        <taxon>Pseudomonadota</taxon>
        <taxon>Alphaproteobacteria</taxon>
        <taxon>Rhodospirillales</taxon>
        <taxon>Thalassospiraceae</taxon>
        <taxon>Thalassospira</taxon>
    </lineage>
</organism>
<feature type="domain" description="Ketopantoate reductase C-terminal" evidence="12">
    <location>
        <begin position="174"/>
        <end position="293"/>
    </location>
</feature>
<comment type="catalytic activity">
    <reaction evidence="9 10">
        <text>(R)-pantoate + NADP(+) = 2-dehydropantoate + NADPH + H(+)</text>
        <dbReference type="Rhea" id="RHEA:16233"/>
        <dbReference type="ChEBI" id="CHEBI:11561"/>
        <dbReference type="ChEBI" id="CHEBI:15378"/>
        <dbReference type="ChEBI" id="CHEBI:15980"/>
        <dbReference type="ChEBI" id="CHEBI:57783"/>
        <dbReference type="ChEBI" id="CHEBI:58349"/>
        <dbReference type="EC" id="1.1.1.169"/>
    </reaction>
</comment>
<keyword evidence="6 10" id="KW-0521">NADP</keyword>
<evidence type="ECO:0000313" key="14">
    <source>
        <dbReference type="Proteomes" id="UP000252517"/>
    </source>
</evidence>
<dbReference type="InterPro" id="IPR013332">
    <property type="entry name" value="KPR_N"/>
</dbReference>
<evidence type="ECO:0000256" key="2">
    <source>
        <dbReference type="ARBA" id="ARBA00007870"/>
    </source>
</evidence>
<evidence type="ECO:0000256" key="9">
    <source>
        <dbReference type="ARBA" id="ARBA00048793"/>
    </source>
</evidence>
<evidence type="ECO:0000256" key="1">
    <source>
        <dbReference type="ARBA" id="ARBA00004994"/>
    </source>
</evidence>
<dbReference type="InterPro" id="IPR003710">
    <property type="entry name" value="ApbA"/>
</dbReference>
<evidence type="ECO:0000256" key="4">
    <source>
        <dbReference type="ARBA" id="ARBA00019465"/>
    </source>
</evidence>